<dbReference type="SUPFAM" id="SSF55073">
    <property type="entry name" value="Nucleotide cyclase"/>
    <property type="match status" value="1"/>
</dbReference>
<reference evidence="5" key="1">
    <citation type="journal article" date="2020" name="mSystems">
        <title>Genome- and Community-Level Interaction Insights into Carbon Utilization and Element Cycling Functions of Hydrothermarchaeota in Hydrothermal Sediment.</title>
        <authorList>
            <person name="Zhou Z."/>
            <person name="Liu Y."/>
            <person name="Xu W."/>
            <person name="Pan J."/>
            <person name="Luo Z.H."/>
            <person name="Li M."/>
        </authorList>
    </citation>
    <scope>NUCLEOTIDE SEQUENCE [LARGE SCALE GENOMIC DNA]</scope>
    <source>
        <strain evidence="5">SpSt-339</strain>
    </source>
</reference>
<keyword evidence="3" id="KW-0812">Transmembrane</keyword>
<protein>
    <recommendedName>
        <fullName evidence="1">diguanylate cyclase</fullName>
        <ecNumber evidence="1">2.7.7.65</ecNumber>
    </recommendedName>
</protein>
<dbReference type="SMART" id="SM00065">
    <property type="entry name" value="GAF"/>
    <property type="match status" value="1"/>
</dbReference>
<keyword evidence="3" id="KW-0472">Membrane</keyword>
<dbReference type="Pfam" id="PF00990">
    <property type="entry name" value="GGDEF"/>
    <property type="match status" value="1"/>
</dbReference>
<evidence type="ECO:0000259" key="4">
    <source>
        <dbReference type="PROSITE" id="PS50887"/>
    </source>
</evidence>
<proteinExistence type="predicted"/>
<feature type="transmembrane region" description="Helical" evidence="3">
    <location>
        <begin position="17"/>
        <end position="35"/>
    </location>
</feature>
<dbReference type="InterPro" id="IPR000160">
    <property type="entry name" value="GGDEF_dom"/>
</dbReference>
<dbReference type="EMBL" id="DSOK01000131">
    <property type="protein sequence ID" value="HEN14689.1"/>
    <property type="molecule type" value="Genomic_DNA"/>
</dbReference>
<organism evidence="5">
    <name type="scientific">Schlesneria paludicola</name>
    <dbReference type="NCBI Taxonomy" id="360056"/>
    <lineage>
        <taxon>Bacteria</taxon>
        <taxon>Pseudomonadati</taxon>
        <taxon>Planctomycetota</taxon>
        <taxon>Planctomycetia</taxon>
        <taxon>Planctomycetales</taxon>
        <taxon>Planctomycetaceae</taxon>
        <taxon>Schlesneria</taxon>
    </lineage>
</organism>
<dbReference type="Gene3D" id="3.30.450.40">
    <property type="match status" value="1"/>
</dbReference>
<feature type="domain" description="GGDEF" evidence="4">
    <location>
        <begin position="429"/>
        <end position="567"/>
    </location>
</feature>
<dbReference type="SMART" id="SM00267">
    <property type="entry name" value="GGDEF"/>
    <property type="match status" value="1"/>
</dbReference>
<dbReference type="InterPro" id="IPR029016">
    <property type="entry name" value="GAF-like_dom_sf"/>
</dbReference>
<dbReference type="Pfam" id="PF01590">
    <property type="entry name" value="GAF"/>
    <property type="match status" value="1"/>
</dbReference>
<dbReference type="PANTHER" id="PTHR45138:SF9">
    <property type="entry name" value="DIGUANYLATE CYCLASE DGCM-RELATED"/>
    <property type="match status" value="1"/>
</dbReference>
<evidence type="ECO:0000256" key="3">
    <source>
        <dbReference type="SAM" id="Phobius"/>
    </source>
</evidence>
<comment type="catalytic activity">
    <reaction evidence="2">
        <text>2 GTP = 3',3'-c-di-GMP + 2 diphosphate</text>
        <dbReference type="Rhea" id="RHEA:24898"/>
        <dbReference type="ChEBI" id="CHEBI:33019"/>
        <dbReference type="ChEBI" id="CHEBI:37565"/>
        <dbReference type="ChEBI" id="CHEBI:58805"/>
        <dbReference type="EC" id="2.7.7.65"/>
    </reaction>
</comment>
<sequence length="570" mass="63107">MTGTLALLTTLTQTSVSGGYVVALTLVVLLQYVHFMHRQQRVRRLADQFRREVDGLSTEVLQLNRERNLHRLENQLLREVLGQNDCTRAYAHLLKRFVPNPDDAFAVVLSLDAAGGAPPVNRGLSEESVRSLRCDGELLSQLRKHGAVVWEAPHAQNCPLYVQLTHADRKKARHLFAIALGDDQGMLAVMIASTLLPIAASRDEQIQLTTRVMSSIAPNLRQSLQLERQSAQLRCTQEMLELREITDSKLDQPLKMLERFLVRLSQMVDAERVSLFFPPVEGEALPRLVMAAGVELQAGVATGWSDHELLLGRSGSKHAQLVTYDPTQLGRLKVDTLIGTAATIPLEESGQTLGLLCVTRRTAQPFNRDQRQLLVWAGEALASTLENVRSFTAVERQARLDGLTQLANRRTFDTQLQYELEQVRCGAIAECSLLLLDLDRFKSINDRYGHPMGDEVLRDVARLMTGQVDRMRNTDRALLARYGGEELAILLPGVDINGALRIAEIVRKAIERHTVRFAGMEITMTISIGAACAPGHARSAEDLVIAADSALYRAKANGRNRVVCATGEAA</sequence>
<dbReference type="GO" id="GO:0052621">
    <property type="term" value="F:diguanylate cyclase activity"/>
    <property type="evidence" value="ECO:0007669"/>
    <property type="project" value="UniProtKB-EC"/>
</dbReference>
<evidence type="ECO:0000256" key="2">
    <source>
        <dbReference type="ARBA" id="ARBA00034247"/>
    </source>
</evidence>
<accession>A0A7C2NWN7</accession>
<evidence type="ECO:0000313" key="5">
    <source>
        <dbReference type="EMBL" id="HEN14689.1"/>
    </source>
</evidence>
<evidence type="ECO:0000256" key="1">
    <source>
        <dbReference type="ARBA" id="ARBA00012528"/>
    </source>
</evidence>
<gene>
    <name evidence="5" type="ORF">ENQ76_04370</name>
</gene>
<comment type="caution">
    <text evidence="5">The sequence shown here is derived from an EMBL/GenBank/DDBJ whole genome shotgun (WGS) entry which is preliminary data.</text>
</comment>
<dbReference type="NCBIfam" id="TIGR00254">
    <property type="entry name" value="GGDEF"/>
    <property type="match status" value="1"/>
</dbReference>
<dbReference type="PANTHER" id="PTHR45138">
    <property type="entry name" value="REGULATORY COMPONENTS OF SENSORY TRANSDUCTION SYSTEM"/>
    <property type="match status" value="1"/>
</dbReference>
<dbReference type="GO" id="GO:1902201">
    <property type="term" value="P:negative regulation of bacterial-type flagellum-dependent cell motility"/>
    <property type="evidence" value="ECO:0007669"/>
    <property type="project" value="TreeGrafter"/>
</dbReference>
<name>A0A7C2NWN7_9PLAN</name>
<keyword evidence="3" id="KW-1133">Transmembrane helix</keyword>
<dbReference type="GO" id="GO:0043709">
    <property type="term" value="P:cell adhesion involved in single-species biofilm formation"/>
    <property type="evidence" value="ECO:0007669"/>
    <property type="project" value="TreeGrafter"/>
</dbReference>
<dbReference type="Gene3D" id="3.30.70.270">
    <property type="match status" value="1"/>
</dbReference>
<dbReference type="GO" id="GO:0005886">
    <property type="term" value="C:plasma membrane"/>
    <property type="evidence" value="ECO:0007669"/>
    <property type="project" value="TreeGrafter"/>
</dbReference>
<dbReference type="InterPro" id="IPR029787">
    <property type="entry name" value="Nucleotide_cyclase"/>
</dbReference>
<dbReference type="AlphaFoldDB" id="A0A7C2NWN7"/>
<dbReference type="InterPro" id="IPR043128">
    <property type="entry name" value="Rev_trsase/Diguanyl_cyclase"/>
</dbReference>
<dbReference type="CDD" id="cd01949">
    <property type="entry name" value="GGDEF"/>
    <property type="match status" value="1"/>
</dbReference>
<dbReference type="InterPro" id="IPR050469">
    <property type="entry name" value="Diguanylate_Cyclase"/>
</dbReference>
<dbReference type="FunFam" id="3.30.70.270:FF:000001">
    <property type="entry name" value="Diguanylate cyclase domain protein"/>
    <property type="match status" value="1"/>
</dbReference>
<dbReference type="PROSITE" id="PS50887">
    <property type="entry name" value="GGDEF"/>
    <property type="match status" value="1"/>
</dbReference>
<dbReference type="SUPFAM" id="SSF55781">
    <property type="entry name" value="GAF domain-like"/>
    <property type="match status" value="1"/>
</dbReference>
<dbReference type="InterPro" id="IPR003018">
    <property type="entry name" value="GAF"/>
</dbReference>
<dbReference type="EC" id="2.7.7.65" evidence="1"/>